<reference evidence="1 2" key="1">
    <citation type="submission" date="2019-07" db="EMBL/GenBank/DDBJ databases">
        <title>De Novo Assembly of kiwifruit Actinidia rufa.</title>
        <authorList>
            <person name="Sugita-Konishi S."/>
            <person name="Sato K."/>
            <person name="Mori E."/>
            <person name="Abe Y."/>
            <person name="Kisaki G."/>
            <person name="Hamano K."/>
            <person name="Suezawa K."/>
            <person name="Otani M."/>
            <person name="Fukuda T."/>
            <person name="Manabe T."/>
            <person name="Gomi K."/>
            <person name="Tabuchi M."/>
            <person name="Akimitsu K."/>
            <person name="Kataoka I."/>
        </authorList>
    </citation>
    <scope>NUCLEOTIDE SEQUENCE [LARGE SCALE GENOMIC DNA]</scope>
    <source>
        <strain evidence="2">cv. Fuchu</strain>
    </source>
</reference>
<name>A0A7J0H3P7_9ERIC</name>
<evidence type="ECO:0000313" key="2">
    <source>
        <dbReference type="Proteomes" id="UP000585474"/>
    </source>
</evidence>
<keyword evidence="2" id="KW-1185">Reference proteome</keyword>
<evidence type="ECO:0000313" key="1">
    <source>
        <dbReference type="EMBL" id="GFZ17720.1"/>
    </source>
</evidence>
<proteinExistence type="predicted"/>
<dbReference type="EMBL" id="BJWL01000026">
    <property type="protein sequence ID" value="GFZ17720.1"/>
    <property type="molecule type" value="Genomic_DNA"/>
</dbReference>
<accession>A0A7J0H3P7</accession>
<gene>
    <name evidence="1" type="ORF">Acr_26g0009900</name>
</gene>
<protein>
    <submittedName>
        <fullName evidence="1">Uncharacterized protein</fullName>
    </submittedName>
</protein>
<organism evidence="1 2">
    <name type="scientific">Actinidia rufa</name>
    <dbReference type="NCBI Taxonomy" id="165716"/>
    <lineage>
        <taxon>Eukaryota</taxon>
        <taxon>Viridiplantae</taxon>
        <taxon>Streptophyta</taxon>
        <taxon>Embryophyta</taxon>
        <taxon>Tracheophyta</taxon>
        <taxon>Spermatophyta</taxon>
        <taxon>Magnoliopsida</taxon>
        <taxon>eudicotyledons</taxon>
        <taxon>Gunneridae</taxon>
        <taxon>Pentapetalae</taxon>
        <taxon>asterids</taxon>
        <taxon>Ericales</taxon>
        <taxon>Actinidiaceae</taxon>
        <taxon>Actinidia</taxon>
    </lineage>
</organism>
<dbReference type="AlphaFoldDB" id="A0A7J0H3P7"/>
<sequence length="103" mass="11500">MHVDYHNYGGSDAEDLYQQSLPYRTFSGSEFVCTSHTYSATFRMILWKLSGNIKSFSISSEAGHSMESGSYTLKLKIEDEKKHQLTCASFSFDIGFGSSVSAM</sequence>
<dbReference type="Proteomes" id="UP000585474">
    <property type="component" value="Unassembled WGS sequence"/>
</dbReference>
<comment type="caution">
    <text evidence="1">The sequence shown here is derived from an EMBL/GenBank/DDBJ whole genome shotgun (WGS) entry which is preliminary data.</text>
</comment>